<dbReference type="Proteomes" id="UP000281553">
    <property type="component" value="Unassembled WGS sequence"/>
</dbReference>
<dbReference type="AlphaFoldDB" id="A0A3P7Q9R8"/>
<protein>
    <submittedName>
        <fullName evidence="2">Uncharacterized protein</fullName>
    </submittedName>
</protein>
<feature type="compositionally biased region" description="Pro residues" evidence="1">
    <location>
        <begin position="1"/>
        <end position="12"/>
    </location>
</feature>
<gene>
    <name evidence="2" type="ORF">DILT_LOCUS15220</name>
</gene>
<keyword evidence="3" id="KW-1185">Reference proteome</keyword>
<accession>A0A3P7Q9R8</accession>
<organism evidence="2 3">
    <name type="scientific">Dibothriocephalus latus</name>
    <name type="common">Fish tapeworm</name>
    <name type="synonym">Diphyllobothrium latum</name>
    <dbReference type="NCBI Taxonomy" id="60516"/>
    <lineage>
        <taxon>Eukaryota</taxon>
        <taxon>Metazoa</taxon>
        <taxon>Spiralia</taxon>
        <taxon>Lophotrochozoa</taxon>
        <taxon>Platyhelminthes</taxon>
        <taxon>Cestoda</taxon>
        <taxon>Eucestoda</taxon>
        <taxon>Diphyllobothriidea</taxon>
        <taxon>Diphyllobothriidae</taxon>
        <taxon>Dibothriocephalus</taxon>
    </lineage>
</organism>
<evidence type="ECO:0000313" key="3">
    <source>
        <dbReference type="Proteomes" id="UP000281553"/>
    </source>
</evidence>
<sequence length="52" mass="5813">MDPPMQQVPPPYDPERLMQEAFNTSTPAATPMPPPTKVTVTQQPRSVNMPTY</sequence>
<reference evidence="2 3" key="1">
    <citation type="submission" date="2018-11" db="EMBL/GenBank/DDBJ databases">
        <authorList>
            <consortium name="Pathogen Informatics"/>
        </authorList>
    </citation>
    <scope>NUCLEOTIDE SEQUENCE [LARGE SCALE GENOMIC DNA]</scope>
</reference>
<name>A0A3P7Q9R8_DIBLA</name>
<dbReference type="EMBL" id="UYRU01077907">
    <property type="protein sequence ID" value="VDN28642.1"/>
    <property type="molecule type" value="Genomic_DNA"/>
</dbReference>
<feature type="region of interest" description="Disordered" evidence="1">
    <location>
        <begin position="1"/>
        <end position="52"/>
    </location>
</feature>
<evidence type="ECO:0000313" key="2">
    <source>
        <dbReference type="EMBL" id="VDN28642.1"/>
    </source>
</evidence>
<evidence type="ECO:0000256" key="1">
    <source>
        <dbReference type="SAM" id="MobiDB-lite"/>
    </source>
</evidence>
<proteinExistence type="predicted"/>